<keyword evidence="1" id="KW-0479">Metal-binding</keyword>
<organism evidence="4">
    <name type="scientific">human gut metagenome</name>
    <dbReference type="NCBI Taxonomy" id="408170"/>
    <lineage>
        <taxon>unclassified sequences</taxon>
        <taxon>metagenomes</taxon>
        <taxon>organismal metagenomes</taxon>
    </lineage>
</organism>
<proteinExistence type="predicted"/>
<gene>
    <name evidence="4" type="ORF">OBE_17051</name>
</gene>
<dbReference type="EMBL" id="AJWZ01011468">
    <property type="protein sequence ID" value="EKC45138.1"/>
    <property type="molecule type" value="Genomic_DNA"/>
</dbReference>
<dbReference type="Pfam" id="PF13023">
    <property type="entry name" value="HD_3"/>
    <property type="match status" value="1"/>
</dbReference>
<evidence type="ECO:0000256" key="2">
    <source>
        <dbReference type="ARBA" id="ARBA00022801"/>
    </source>
</evidence>
<dbReference type="PANTHER" id="PTHR11845:SF13">
    <property type="entry name" value="5'-DEOXYNUCLEOTIDASE HDDC2"/>
    <property type="match status" value="1"/>
</dbReference>
<dbReference type="Gene3D" id="1.10.3210.10">
    <property type="entry name" value="Hypothetical protein af1432"/>
    <property type="match status" value="1"/>
</dbReference>
<evidence type="ECO:0000259" key="3">
    <source>
        <dbReference type="Pfam" id="PF13023"/>
    </source>
</evidence>
<sequence length="231" mass="27210">MITFGINIKQGDIMSREENVIKYYVLCNKLKNVIRTGWKVWNVERERLESVAEHIFGVQMLAIAMKSEYEYDIDIKKTLFMLAIHELGETIIGDLTQFQISHEEKEKQEHEAVANILRGLIDGKQIEELFLEFDAHQTKEAMFAYQCDKLECDLQCKLYDEEGCVELEKQKDNESLRNELVQKLLVEGDSWSEMWLHFGQQTYPYDDNFRDVSNYAIKHNISLEKVNKKTK</sequence>
<dbReference type="InterPro" id="IPR039356">
    <property type="entry name" value="YfbR/HDDC2"/>
</dbReference>
<protein>
    <submittedName>
        <fullName evidence="4">Hydrolase (HAD superfamily)</fullName>
    </submittedName>
</protein>
<reference evidence="4" key="1">
    <citation type="journal article" date="2013" name="Environ. Microbiol.">
        <title>Microbiota from the distal guts of lean and obese adolescents exhibit partial functional redundancy besides clear differences in community structure.</title>
        <authorList>
            <person name="Ferrer M."/>
            <person name="Ruiz A."/>
            <person name="Lanza F."/>
            <person name="Haange S.B."/>
            <person name="Oberbach A."/>
            <person name="Till H."/>
            <person name="Bargiela R."/>
            <person name="Campoy C."/>
            <person name="Segura M.T."/>
            <person name="Richter M."/>
            <person name="von Bergen M."/>
            <person name="Seifert J."/>
            <person name="Suarez A."/>
        </authorList>
    </citation>
    <scope>NUCLEOTIDE SEQUENCE</scope>
</reference>
<name>K1RI77_9ZZZZ</name>
<accession>K1RI77</accession>
<evidence type="ECO:0000256" key="1">
    <source>
        <dbReference type="ARBA" id="ARBA00022723"/>
    </source>
</evidence>
<dbReference type="AlphaFoldDB" id="K1RI77"/>
<feature type="domain" description="HD" evidence="3">
    <location>
        <begin position="27"/>
        <end position="170"/>
    </location>
</feature>
<dbReference type="SUPFAM" id="SSF109604">
    <property type="entry name" value="HD-domain/PDEase-like"/>
    <property type="match status" value="1"/>
</dbReference>
<comment type="caution">
    <text evidence="4">The sequence shown here is derived from an EMBL/GenBank/DDBJ whole genome shotgun (WGS) entry which is preliminary data.</text>
</comment>
<evidence type="ECO:0000313" key="4">
    <source>
        <dbReference type="EMBL" id="EKC45138.1"/>
    </source>
</evidence>
<dbReference type="PANTHER" id="PTHR11845">
    <property type="entry name" value="5'-DEOXYNUCLEOTIDASE HDDC2"/>
    <property type="match status" value="1"/>
</dbReference>
<keyword evidence="2 4" id="KW-0378">Hydrolase</keyword>
<dbReference type="GO" id="GO:0002953">
    <property type="term" value="F:5'-deoxynucleotidase activity"/>
    <property type="evidence" value="ECO:0007669"/>
    <property type="project" value="InterPro"/>
</dbReference>
<dbReference type="GO" id="GO:0046872">
    <property type="term" value="F:metal ion binding"/>
    <property type="evidence" value="ECO:0007669"/>
    <property type="project" value="UniProtKB-KW"/>
</dbReference>
<dbReference type="GO" id="GO:0005737">
    <property type="term" value="C:cytoplasm"/>
    <property type="evidence" value="ECO:0007669"/>
    <property type="project" value="TreeGrafter"/>
</dbReference>
<dbReference type="InterPro" id="IPR006674">
    <property type="entry name" value="HD_domain"/>
</dbReference>